<feature type="transmembrane region" description="Helical" evidence="1">
    <location>
        <begin position="76"/>
        <end position="95"/>
    </location>
</feature>
<feature type="transmembrane region" description="Helical" evidence="1">
    <location>
        <begin position="50"/>
        <end position="70"/>
    </location>
</feature>
<sequence length="119" mass="12682">MSPPPILSGTKGACPRCGAATLFRSFAGFADKCGACDLDFTRFNVGDGPVVFLTLGIGALVTGLALWVEFTFQPGLLIHALLWIPITAALVILSLRFSKGLLLALEYRNRAGEGRVRSE</sequence>
<dbReference type="InterPro" id="IPR009325">
    <property type="entry name" value="DUF983"/>
</dbReference>
<proteinExistence type="predicted"/>
<dbReference type="Proteomes" id="UP000575241">
    <property type="component" value="Unassembled WGS sequence"/>
</dbReference>
<organism evidence="2 3">
    <name type="scientific">Sphingomonas kyeonggiensis</name>
    <dbReference type="NCBI Taxonomy" id="1268553"/>
    <lineage>
        <taxon>Bacteria</taxon>
        <taxon>Pseudomonadati</taxon>
        <taxon>Pseudomonadota</taxon>
        <taxon>Alphaproteobacteria</taxon>
        <taxon>Sphingomonadales</taxon>
        <taxon>Sphingomonadaceae</taxon>
        <taxon>Sphingomonas</taxon>
    </lineage>
</organism>
<keyword evidence="1" id="KW-0472">Membrane</keyword>
<dbReference type="EMBL" id="JACHLN010000001">
    <property type="protein sequence ID" value="MBB4838226.1"/>
    <property type="molecule type" value="Genomic_DNA"/>
</dbReference>
<dbReference type="RefSeq" id="WP_311768412.1">
    <property type="nucleotide sequence ID" value="NZ_JACHLN010000001.1"/>
</dbReference>
<name>A0A7W7JZF3_9SPHN</name>
<comment type="caution">
    <text evidence="2">The sequence shown here is derived from an EMBL/GenBank/DDBJ whole genome shotgun (WGS) entry which is preliminary data.</text>
</comment>
<accession>A0A7W7JZF3</accession>
<keyword evidence="3" id="KW-1185">Reference proteome</keyword>
<reference evidence="2 3" key="1">
    <citation type="submission" date="2020-08" db="EMBL/GenBank/DDBJ databases">
        <title>Functional genomics of gut bacteria from endangered species of beetles.</title>
        <authorList>
            <person name="Carlos-Shanley C."/>
        </authorList>
    </citation>
    <scope>NUCLEOTIDE SEQUENCE [LARGE SCALE GENOMIC DNA]</scope>
    <source>
        <strain evidence="2 3">S00224</strain>
    </source>
</reference>
<keyword evidence="1" id="KW-1133">Transmembrane helix</keyword>
<gene>
    <name evidence="2" type="ORF">HNP52_001277</name>
</gene>
<evidence type="ECO:0000313" key="3">
    <source>
        <dbReference type="Proteomes" id="UP000575241"/>
    </source>
</evidence>
<evidence type="ECO:0000256" key="1">
    <source>
        <dbReference type="SAM" id="Phobius"/>
    </source>
</evidence>
<protein>
    <submittedName>
        <fullName evidence="2">Uncharacterized protein (DUF983 family)</fullName>
    </submittedName>
</protein>
<keyword evidence="1" id="KW-0812">Transmembrane</keyword>
<dbReference type="Pfam" id="PF06170">
    <property type="entry name" value="DUF983"/>
    <property type="match status" value="1"/>
</dbReference>
<dbReference type="AlphaFoldDB" id="A0A7W7JZF3"/>
<evidence type="ECO:0000313" key="2">
    <source>
        <dbReference type="EMBL" id="MBB4838226.1"/>
    </source>
</evidence>